<dbReference type="InterPro" id="IPR029066">
    <property type="entry name" value="PLP-binding_barrel"/>
</dbReference>
<dbReference type="PANTHER" id="PTHR28004:SF8">
    <property type="entry name" value="D-SERINE DEAMINASE"/>
    <property type="match status" value="1"/>
</dbReference>
<dbReference type="InterPro" id="IPR042208">
    <property type="entry name" value="D-ser_dehydrat-like_sf"/>
</dbReference>
<protein>
    <submittedName>
        <fullName evidence="4">D-serine deaminase-like pyridoxal phosphate-dependent protein</fullName>
    </submittedName>
</protein>
<dbReference type="InterPro" id="IPR051466">
    <property type="entry name" value="D-amino_acid_metab_enzyme"/>
</dbReference>
<keyword evidence="5" id="KW-1185">Reference proteome</keyword>
<comment type="similarity">
    <text evidence="1">Belongs to the DSD1 family.</text>
</comment>
<evidence type="ECO:0000313" key="5">
    <source>
        <dbReference type="Proteomes" id="UP000576393"/>
    </source>
</evidence>
<dbReference type="Pfam" id="PF01168">
    <property type="entry name" value="Ala_racemase_N"/>
    <property type="match status" value="1"/>
</dbReference>
<proteinExistence type="inferred from homology"/>
<dbReference type="InterPro" id="IPR001608">
    <property type="entry name" value="Ala_racemase_N"/>
</dbReference>
<evidence type="ECO:0000256" key="1">
    <source>
        <dbReference type="ARBA" id="ARBA00005323"/>
    </source>
</evidence>
<dbReference type="PANTHER" id="PTHR28004">
    <property type="entry name" value="ZGC:162816-RELATED"/>
    <property type="match status" value="1"/>
</dbReference>
<dbReference type="GO" id="GO:0016829">
    <property type="term" value="F:lyase activity"/>
    <property type="evidence" value="ECO:0007669"/>
    <property type="project" value="UniProtKB-KW"/>
</dbReference>
<sequence>MTATVKGIVDPAKAVGSSLFGGAFSFPVMVARRSALEHNIATLADFAARHGMLLAPHAKTTMSPELVRAQLDAGAWGMTAATPSQVLILREFGVSRIVLANQFFDPAGLDAVAAWLEEDPAAEFLCFVDSVAGVETLSAHAGARPFRVLAELGVAGARCGSRTLDELLEVAGAAQAAEGVELAGVAGYEGVLGTAEEVRAYLGRMLEALAHLRVRDPILSVGGSQWFDVVGRELAACQARIVLRSGAYVTHDDGHYREHTPYNRIEGELQAALEVWAHVLSTPEPGLAVVGLGKRDAPFDEGFPVPRGVLTGSEVIRMQDQHAVVRLAPGSRATPGELVPFGISHPCTAFDKWRVIPVVDDDYRVVDLVTTFF</sequence>
<dbReference type="AlphaFoldDB" id="A0A852V1M0"/>
<feature type="domain" description="D-serine dehydratase-like" evidence="3">
    <location>
        <begin position="272"/>
        <end position="360"/>
    </location>
</feature>
<gene>
    <name evidence="4" type="ORF">HDA43_001864</name>
</gene>
<dbReference type="InterPro" id="IPR026956">
    <property type="entry name" value="D-ser_dehydrat-like_dom"/>
</dbReference>
<dbReference type="Pfam" id="PF14031">
    <property type="entry name" value="D-ser_dehydrat"/>
    <property type="match status" value="1"/>
</dbReference>
<dbReference type="SMART" id="SM01119">
    <property type="entry name" value="D-ser_dehydrat"/>
    <property type="match status" value="1"/>
</dbReference>
<dbReference type="Gene3D" id="3.20.20.10">
    <property type="entry name" value="Alanine racemase"/>
    <property type="match status" value="1"/>
</dbReference>
<dbReference type="SUPFAM" id="SSF51419">
    <property type="entry name" value="PLP-binding barrel"/>
    <property type="match status" value="1"/>
</dbReference>
<evidence type="ECO:0000259" key="3">
    <source>
        <dbReference type="SMART" id="SM01119"/>
    </source>
</evidence>
<evidence type="ECO:0000256" key="2">
    <source>
        <dbReference type="ARBA" id="ARBA00023239"/>
    </source>
</evidence>
<name>A0A852V1M0_9ACTN</name>
<keyword evidence="2" id="KW-0456">Lyase</keyword>
<reference evidence="4 5" key="1">
    <citation type="submission" date="2020-07" db="EMBL/GenBank/DDBJ databases">
        <title>Sequencing the genomes of 1000 actinobacteria strains.</title>
        <authorList>
            <person name="Klenk H.-P."/>
        </authorList>
    </citation>
    <scope>NUCLEOTIDE SEQUENCE [LARGE SCALE GENOMIC DNA]</scope>
    <source>
        <strain evidence="4 5">DSM 45763</strain>
    </source>
</reference>
<evidence type="ECO:0000313" key="4">
    <source>
        <dbReference type="EMBL" id="NYF39705.1"/>
    </source>
</evidence>
<organism evidence="4 5">
    <name type="scientific">Streptosporangium sandarakinum</name>
    <dbReference type="NCBI Taxonomy" id="1260955"/>
    <lineage>
        <taxon>Bacteria</taxon>
        <taxon>Bacillati</taxon>
        <taxon>Actinomycetota</taxon>
        <taxon>Actinomycetes</taxon>
        <taxon>Streptosporangiales</taxon>
        <taxon>Streptosporangiaceae</taxon>
        <taxon>Streptosporangium</taxon>
    </lineage>
</organism>
<dbReference type="Proteomes" id="UP000576393">
    <property type="component" value="Unassembled WGS sequence"/>
</dbReference>
<dbReference type="RefSeq" id="WP_312873136.1">
    <property type="nucleotide sequence ID" value="NZ_JACCCO010000001.1"/>
</dbReference>
<comment type="caution">
    <text evidence="4">The sequence shown here is derived from an EMBL/GenBank/DDBJ whole genome shotgun (WGS) entry which is preliminary data.</text>
</comment>
<dbReference type="Gene3D" id="2.40.37.20">
    <property type="entry name" value="D-serine dehydratase-like domain"/>
    <property type="match status" value="1"/>
</dbReference>
<accession>A0A852V1M0</accession>
<dbReference type="EMBL" id="JACCCO010000001">
    <property type="protein sequence ID" value="NYF39705.1"/>
    <property type="molecule type" value="Genomic_DNA"/>
</dbReference>